<dbReference type="EMBL" id="KZ993791">
    <property type="protein sequence ID" value="RKP04375.1"/>
    <property type="molecule type" value="Genomic_DNA"/>
</dbReference>
<feature type="non-terminal residue" evidence="1">
    <location>
        <position position="165"/>
    </location>
</feature>
<proteinExistence type="predicted"/>
<feature type="non-terminal residue" evidence="1">
    <location>
        <position position="1"/>
    </location>
</feature>
<dbReference type="AlphaFoldDB" id="A0A4P9XFK1"/>
<dbReference type="PANTHER" id="PTHR36182">
    <property type="entry name" value="PROTEIN, PUTATIVE (AFU_ORTHOLOGUE AFUA_6G10930)-RELATED"/>
    <property type="match status" value="1"/>
</dbReference>
<name>A0A4P9XFK1_9FUNG</name>
<dbReference type="PANTHER" id="PTHR36182:SF1">
    <property type="entry name" value="PROTEIN, PUTATIVE (AFU_ORTHOLOGUE AFUA_6G10930)-RELATED"/>
    <property type="match status" value="1"/>
</dbReference>
<keyword evidence="2" id="KW-1185">Reference proteome</keyword>
<reference evidence="2" key="1">
    <citation type="journal article" date="2018" name="Nat. Microbiol.">
        <title>Leveraging single-cell genomics to expand the fungal tree of life.</title>
        <authorList>
            <person name="Ahrendt S.R."/>
            <person name="Quandt C.A."/>
            <person name="Ciobanu D."/>
            <person name="Clum A."/>
            <person name="Salamov A."/>
            <person name="Andreopoulos B."/>
            <person name="Cheng J.F."/>
            <person name="Woyke T."/>
            <person name="Pelin A."/>
            <person name="Henrissat B."/>
            <person name="Reynolds N.K."/>
            <person name="Benny G.L."/>
            <person name="Smith M.E."/>
            <person name="James T.Y."/>
            <person name="Grigoriev I.V."/>
        </authorList>
    </citation>
    <scope>NUCLEOTIDE SEQUENCE [LARGE SCALE GENOMIC DNA]</scope>
    <source>
        <strain evidence="2">RSA 1356</strain>
    </source>
</reference>
<sequence>AAAHMAVSSPPPRGHKNLPGVASIDYSITSPTNKICQGKPAGPRSATLRAGRSIPVTIDGGAVHDGGHCQFSISYDGGKTFVVLRDVLTTCLIGSKTYAVPIPANAPSSKNAILAWSWINASGNREYYMNCIDVAVQGKANGRITGKKMLLANTIGGPTIPEFAN</sequence>
<dbReference type="Proteomes" id="UP000271241">
    <property type="component" value="Unassembled WGS sequence"/>
</dbReference>
<accession>A0A4P9XFK1</accession>
<gene>
    <name evidence="1" type="ORF">THASP1DRAFT_11677</name>
</gene>
<protein>
    <recommendedName>
        <fullName evidence="3">Chitin-binding type-4 domain-containing protein</fullName>
    </recommendedName>
</protein>
<organism evidence="1 2">
    <name type="scientific">Thamnocephalis sphaerospora</name>
    <dbReference type="NCBI Taxonomy" id="78915"/>
    <lineage>
        <taxon>Eukaryota</taxon>
        <taxon>Fungi</taxon>
        <taxon>Fungi incertae sedis</taxon>
        <taxon>Zoopagomycota</taxon>
        <taxon>Zoopagomycotina</taxon>
        <taxon>Zoopagomycetes</taxon>
        <taxon>Zoopagales</taxon>
        <taxon>Sigmoideomycetaceae</taxon>
        <taxon>Thamnocephalis</taxon>
    </lineage>
</organism>
<dbReference type="STRING" id="78915.A0A4P9XFK1"/>
<evidence type="ECO:0000313" key="1">
    <source>
        <dbReference type="EMBL" id="RKP04375.1"/>
    </source>
</evidence>
<evidence type="ECO:0008006" key="3">
    <source>
        <dbReference type="Google" id="ProtNLM"/>
    </source>
</evidence>
<dbReference type="Gene3D" id="2.70.50.70">
    <property type="match status" value="1"/>
</dbReference>
<dbReference type="OrthoDB" id="2342176at2759"/>
<evidence type="ECO:0000313" key="2">
    <source>
        <dbReference type="Proteomes" id="UP000271241"/>
    </source>
</evidence>